<organism evidence="1 2">
    <name type="scientific">Forsythia ovata</name>
    <dbReference type="NCBI Taxonomy" id="205694"/>
    <lineage>
        <taxon>Eukaryota</taxon>
        <taxon>Viridiplantae</taxon>
        <taxon>Streptophyta</taxon>
        <taxon>Embryophyta</taxon>
        <taxon>Tracheophyta</taxon>
        <taxon>Spermatophyta</taxon>
        <taxon>Magnoliopsida</taxon>
        <taxon>eudicotyledons</taxon>
        <taxon>Gunneridae</taxon>
        <taxon>Pentapetalae</taxon>
        <taxon>asterids</taxon>
        <taxon>lamiids</taxon>
        <taxon>Lamiales</taxon>
        <taxon>Oleaceae</taxon>
        <taxon>Forsythieae</taxon>
        <taxon>Forsythia</taxon>
    </lineage>
</organism>
<comment type="caution">
    <text evidence="1">The sequence shown here is derived from an EMBL/GenBank/DDBJ whole genome shotgun (WGS) entry which is preliminary data.</text>
</comment>
<proteinExistence type="predicted"/>
<dbReference type="EMBL" id="JBFOLJ010000012">
    <property type="protein sequence ID" value="KAL2488954.1"/>
    <property type="molecule type" value="Genomic_DNA"/>
</dbReference>
<keyword evidence="2" id="KW-1185">Reference proteome</keyword>
<evidence type="ECO:0000313" key="1">
    <source>
        <dbReference type="EMBL" id="KAL2488954.1"/>
    </source>
</evidence>
<dbReference type="Pfam" id="PF04646">
    <property type="entry name" value="DUF604"/>
    <property type="match status" value="1"/>
</dbReference>
<dbReference type="AlphaFoldDB" id="A0ABD1RLL4"/>
<sequence>MTIQRCRRFRPTQEKVSPPSPAFEVFLEAMVNRRIISNDFPYPCCQSSMLLNTKIGQYKWRRPQFSANNSPTSIDHLVFGIAGSSNTWGNKRWYVEAWWRPNITRGFLFLDRSPIEHLPWPSTSPPFRVSEENSRYKMYNKHAMPFAIRMVRVIEETFKVENDGVRWYVMADDDTVLFIDNLLEVLSRYDHRKYFYIGMNSESIVSNVINSFGMAFGGAGYALSYPLAKAVAKNMDLCIKRYPTVFGSDHILHSCIADLGISQTQEKGFHQIDLRGDISSFLSAHPQSPFLSLHHLDAVDPIFPTMNRFESVNHLMKAAKADQSRLLQQSICYYKQNKWTFSVSWGYSIQIYQKIFPPSVLYRPLQTFSPWKNGATPPYMFNTRGPTSDPCEAPHFLFFASIDETKMNNHIVTTYTSTSLPPRLPPCVSNSSRLTDNISKIHVLSPLKKHVGYGRRRECCDIVQVVGMDSMAIKFRDCMKDEIVA</sequence>
<dbReference type="InterPro" id="IPR006740">
    <property type="entry name" value="DUF604"/>
</dbReference>
<gene>
    <name evidence="1" type="ORF">Fot_42246</name>
</gene>
<dbReference type="FunFam" id="3.90.550.50:FF:000038">
    <property type="entry name" value="Predicted protein"/>
    <property type="match status" value="1"/>
</dbReference>
<reference evidence="2" key="1">
    <citation type="submission" date="2024-07" db="EMBL/GenBank/DDBJ databases">
        <title>Two chromosome-level genome assemblies of Korean endemic species Abeliophyllum distichum and Forsythia ovata (Oleaceae).</title>
        <authorList>
            <person name="Jang H."/>
        </authorList>
    </citation>
    <scope>NUCLEOTIDE SEQUENCE [LARGE SCALE GENOMIC DNA]</scope>
</reference>
<name>A0ABD1RLL4_9LAMI</name>
<dbReference type="PANTHER" id="PTHR10811">
    <property type="entry name" value="FRINGE-RELATED"/>
    <property type="match status" value="1"/>
</dbReference>
<accession>A0ABD1RLL4</accession>
<dbReference type="Gene3D" id="3.90.550.50">
    <property type="match status" value="1"/>
</dbReference>
<protein>
    <submittedName>
        <fullName evidence="1">Uncharacterized protein</fullName>
    </submittedName>
</protein>
<dbReference type="Proteomes" id="UP001604277">
    <property type="component" value="Unassembled WGS sequence"/>
</dbReference>
<evidence type="ECO:0000313" key="2">
    <source>
        <dbReference type="Proteomes" id="UP001604277"/>
    </source>
</evidence>